<evidence type="ECO:0008006" key="3">
    <source>
        <dbReference type="Google" id="ProtNLM"/>
    </source>
</evidence>
<dbReference type="PROSITE" id="PS51257">
    <property type="entry name" value="PROKAR_LIPOPROTEIN"/>
    <property type="match status" value="1"/>
</dbReference>
<organism evidence="1 2">
    <name type="scientific">Hymenobacter polaris</name>
    <dbReference type="NCBI Taxonomy" id="2682546"/>
    <lineage>
        <taxon>Bacteria</taxon>
        <taxon>Pseudomonadati</taxon>
        <taxon>Bacteroidota</taxon>
        <taxon>Cytophagia</taxon>
        <taxon>Cytophagales</taxon>
        <taxon>Hymenobacteraceae</taxon>
        <taxon>Hymenobacter</taxon>
    </lineage>
</organism>
<evidence type="ECO:0000313" key="1">
    <source>
        <dbReference type="EMBL" id="NML67034.1"/>
    </source>
</evidence>
<gene>
    <name evidence="1" type="ORF">HHL22_17645</name>
</gene>
<name>A0A7Y0FP49_9BACT</name>
<proteinExistence type="predicted"/>
<protein>
    <recommendedName>
        <fullName evidence="3">Lipoprotein</fullName>
    </recommendedName>
</protein>
<reference evidence="1 2" key="1">
    <citation type="submission" date="2020-04" db="EMBL/GenBank/DDBJ databases">
        <title>Hymenobacter polaris sp. nov., isolated from Arctic soil.</title>
        <authorList>
            <person name="Dahal R.H."/>
        </authorList>
    </citation>
    <scope>NUCLEOTIDE SEQUENCE [LARGE SCALE GENOMIC DNA]</scope>
    <source>
        <strain evidence="1 2">RP-2-7</strain>
    </source>
</reference>
<dbReference type="RefSeq" id="WP_169532729.1">
    <property type="nucleotide sequence ID" value="NZ_JABBGH010000003.1"/>
</dbReference>
<sequence>MKSNWLWLLAGALTACGGRGQLVADGVALHHQHDAAVAREARLLQAGELKLTAGQAGAAPTLLSLALTVPRDQPTRPDSLHQRVRRLAQLVAADLAEPGKYQVISVQVTGRTGYFDREATSQAFLYPLTSLRQP</sequence>
<keyword evidence="2" id="KW-1185">Reference proteome</keyword>
<dbReference type="EMBL" id="JABBGH010000003">
    <property type="protein sequence ID" value="NML67034.1"/>
    <property type="molecule type" value="Genomic_DNA"/>
</dbReference>
<accession>A0A7Y0FP49</accession>
<dbReference type="Proteomes" id="UP000559626">
    <property type="component" value="Unassembled WGS sequence"/>
</dbReference>
<evidence type="ECO:0000313" key="2">
    <source>
        <dbReference type="Proteomes" id="UP000559626"/>
    </source>
</evidence>
<dbReference type="AlphaFoldDB" id="A0A7Y0FP49"/>
<comment type="caution">
    <text evidence="1">The sequence shown here is derived from an EMBL/GenBank/DDBJ whole genome shotgun (WGS) entry which is preliminary data.</text>
</comment>